<geneLocation type="plasmid" evidence="1">
    <name>pYNKP001-dfrA</name>
</geneLocation>
<dbReference type="AlphaFoldDB" id="A0A1V0M3W4"/>
<reference evidence="1" key="1">
    <citation type="journal article" date="2017" name="Int. J. Antimicrob. Agents">
        <title>Sequencing and comparative genomics analysis of the IncHI2 plasmids pT5282-mphA and p112298-catA and the IncHI5 plasmid pYNKP001-dfrA.</title>
        <authorList>
            <person name="Liang Q."/>
            <person name="Yin Z."/>
            <person name="Zhao Y."/>
            <person name="Liang L."/>
            <person name="Feng J."/>
            <person name="Zhan Z."/>
            <person name="Wang H."/>
            <person name="Song Y."/>
            <person name="Tong Y."/>
            <person name="Wu W."/>
            <person name="Chen W."/>
            <person name="Wang J."/>
            <person name="Jiang L."/>
            <person name="Zhou D."/>
        </authorList>
    </citation>
    <scope>NUCLEOTIDE SEQUENCE</scope>
    <source>
        <strain evidence="1">YNKP001</strain>
        <plasmid evidence="1">pYNKP001-dfrA</plasmid>
    </source>
</reference>
<dbReference type="EMBL" id="KY270853">
    <property type="protein sequence ID" value="ARD69416.1"/>
    <property type="molecule type" value="Genomic_DNA"/>
</dbReference>
<organism evidence="1">
    <name type="scientific">Raoultella ornithinolytica</name>
    <name type="common">Klebsiella ornithinolytica</name>
    <dbReference type="NCBI Taxonomy" id="54291"/>
    <lineage>
        <taxon>Bacteria</taxon>
        <taxon>Pseudomonadati</taxon>
        <taxon>Pseudomonadota</taxon>
        <taxon>Gammaproteobacteria</taxon>
        <taxon>Enterobacterales</taxon>
        <taxon>Enterobacteriaceae</taxon>
        <taxon>Klebsiella/Raoultella group</taxon>
        <taxon>Raoultella</taxon>
    </lineage>
</organism>
<keyword evidence="1" id="KW-0614">Plasmid</keyword>
<sequence>MKKVTFYDVRFAQQTKGSSRTPGFLDDLPAVTGSFFAALDSFNTEYIAPLATVPAIIEKF</sequence>
<protein>
    <submittedName>
        <fullName evidence="1">Uncharacterized protein</fullName>
    </submittedName>
</protein>
<accession>A0A1V0M3W4</accession>
<evidence type="ECO:0000313" key="1">
    <source>
        <dbReference type="EMBL" id="ARD69416.1"/>
    </source>
</evidence>
<dbReference type="RefSeq" id="WP_024266322.1">
    <property type="nucleotide sequence ID" value="NZ_KY270853.1"/>
</dbReference>
<name>A0A1V0M3W4_RAOOR</name>
<proteinExistence type="predicted"/>